<dbReference type="InterPro" id="IPR035952">
    <property type="entry name" value="Rhomboid-like_sf"/>
</dbReference>
<dbReference type="AlphaFoldDB" id="A0A926I7Z1"/>
<keyword evidence="4 5" id="KW-0472">Membrane</keyword>
<evidence type="ECO:0000256" key="3">
    <source>
        <dbReference type="ARBA" id="ARBA00022989"/>
    </source>
</evidence>
<name>A0A926I7Z1_9FIRM</name>
<evidence type="ECO:0000256" key="4">
    <source>
        <dbReference type="ARBA" id="ARBA00023136"/>
    </source>
</evidence>
<sequence length="197" mass="21213">MGFFKKIQYNSPVVLTYALLSGTALLLNWVTGGTANRLLFSVYPCSWTDPLGYIRLFGHVLGHVSFDHYAGNMVLLLLLGPLLEEKYGSKSLLLMVAAVALITGLADVLFMHVILLGASGVVFMTIILTSVVSGDKGRIPLTFLIVVLVYLGKEIADAILVQDGISHLTHVIGGLCGGGFGLLFNSCYRKTSYRSGE</sequence>
<feature type="domain" description="Peptidase S54 rhomboid" evidence="6">
    <location>
        <begin position="53"/>
        <end position="183"/>
    </location>
</feature>
<proteinExistence type="predicted"/>
<evidence type="ECO:0000259" key="6">
    <source>
        <dbReference type="Pfam" id="PF01694"/>
    </source>
</evidence>
<feature type="transmembrane region" description="Helical" evidence="5">
    <location>
        <begin position="91"/>
        <end position="110"/>
    </location>
</feature>
<keyword evidence="8" id="KW-1185">Reference proteome</keyword>
<evidence type="ECO:0000256" key="1">
    <source>
        <dbReference type="ARBA" id="ARBA00004141"/>
    </source>
</evidence>
<feature type="transmembrane region" description="Helical" evidence="5">
    <location>
        <begin position="56"/>
        <end position="79"/>
    </location>
</feature>
<dbReference type="GO" id="GO:0004252">
    <property type="term" value="F:serine-type endopeptidase activity"/>
    <property type="evidence" value="ECO:0007669"/>
    <property type="project" value="InterPro"/>
</dbReference>
<protein>
    <submittedName>
        <fullName evidence="7">Rhomboid family intramembrane serine protease</fullName>
    </submittedName>
</protein>
<organism evidence="7 8">
    <name type="scientific">Fumia xinanensis</name>
    <dbReference type="NCBI Taxonomy" id="2763659"/>
    <lineage>
        <taxon>Bacteria</taxon>
        <taxon>Bacillati</taxon>
        <taxon>Bacillota</taxon>
        <taxon>Clostridia</taxon>
        <taxon>Eubacteriales</taxon>
        <taxon>Oscillospiraceae</taxon>
        <taxon>Fumia</taxon>
    </lineage>
</organism>
<keyword evidence="3 5" id="KW-1133">Transmembrane helix</keyword>
<keyword evidence="7" id="KW-0378">Hydrolase</keyword>
<accession>A0A926I7Z1</accession>
<evidence type="ECO:0000256" key="5">
    <source>
        <dbReference type="SAM" id="Phobius"/>
    </source>
</evidence>
<gene>
    <name evidence="7" type="ORF">H8710_10195</name>
</gene>
<keyword evidence="2 5" id="KW-0812">Transmembrane</keyword>
<dbReference type="Pfam" id="PF01694">
    <property type="entry name" value="Rhomboid"/>
    <property type="match status" value="1"/>
</dbReference>
<dbReference type="InterPro" id="IPR022764">
    <property type="entry name" value="Peptidase_S54_rhomboid_dom"/>
</dbReference>
<keyword evidence="7" id="KW-0645">Protease</keyword>
<feature type="transmembrane region" description="Helical" evidence="5">
    <location>
        <begin position="141"/>
        <end position="161"/>
    </location>
</feature>
<dbReference type="PANTHER" id="PTHR43066">
    <property type="entry name" value="RHOMBOID-RELATED PROTEIN"/>
    <property type="match status" value="1"/>
</dbReference>
<dbReference type="EMBL" id="JACRSV010000003">
    <property type="protein sequence ID" value="MBC8560431.1"/>
    <property type="molecule type" value="Genomic_DNA"/>
</dbReference>
<dbReference type="RefSeq" id="WP_249295419.1">
    <property type="nucleotide sequence ID" value="NZ_JACRSV010000003.1"/>
</dbReference>
<dbReference type="SUPFAM" id="SSF144091">
    <property type="entry name" value="Rhomboid-like"/>
    <property type="match status" value="1"/>
</dbReference>
<dbReference type="GO" id="GO:0016020">
    <property type="term" value="C:membrane"/>
    <property type="evidence" value="ECO:0007669"/>
    <property type="project" value="UniProtKB-SubCell"/>
</dbReference>
<evidence type="ECO:0000256" key="2">
    <source>
        <dbReference type="ARBA" id="ARBA00022692"/>
    </source>
</evidence>
<reference evidence="7" key="1">
    <citation type="submission" date="2020-08" db="EMBL/GenBank/DDBJ databases">
        <title>Genome public.</title>
        <authorList>
            <person name="Liu C."/>
            <person name="Sun Q."/>
        </authorList>
    </citation>
    <scope>NUCLEOTIDE SEQUENCE</scope>
    <source>
        <strain evidence="7">NSJ-33</strain>
    </source>
</reference>
<evidence type="ECO:0000313" key="7">
    <source>
        <dbReference type="EMBL" id="MBC8560431.1"/>
    </source>
</evidence>
<dbReference type="Proteomes" id="UP000610760">
    <property type="component" value="Unassembled WGS sequence"/>
</dbReference>
<feature type="transmembrane region" description="Helical" evidence="5">
    <location>
        <begin position="116"/>
        <end position="134"/>
    </location>
</feature>
<evidence type="ECO:0000313" key="8">
    <source>
        <dbReference type="Proteomes" id="UP000610760"/>
    </source>
</evidence>
<comment type="caution">
    <text evidence="7">The sequence shown here is derived from an EMBL/GenBank/DDBJ whole genome shotgun (WGS) entry which is preliminary data.</text>
</comment>
<comment type="subcellular location">
    <subcellularLocation>
        <location evidence="1">Membrane</location>
        <topology evidence="1">Multi-pass membrane protein</topology>
    </subcellularLocation>
</comment>
<feature type="transmembrane region" description="Helical" evidence="5">
    <location>
        <begin position="12"/>
        <end position="31"/>
    </location>
</feature>
<dbReference type="Gene3D" id="1.20.1540.10">
    <property type="entry name" value="Rhomboid-like"/>
    <property type="match status" value="1"/>
</dbReference>
<feature type="transmembrane region" description="Helical" evidence="5">
    <location>
        <begin position="167"/>
        <end position="188"/>
    </location>
</feature>
<dbReference type="GO" id="GO:0006508">
    <property type="term" value="P:proteolysis"/>
    <property type="evidence" value="ECO:0007669"/>
    <property type="project" value="UniProtKB-KW"/>
</dbReference>